<proteinExistence type="predicted"/>
<accession>I1S9D5</accession>
<accession>A0A098DBC1</accession>
<dbReference type="InParanoid" id="I1S9D5"/>
<dbReference type="RefSeq" id="XP_011320853.1">
    <property type="nucleotide sequence ID" value="XM_011322551.1"/>
</dbReference>
<name>I1S9D5_GIBZE</name>
<dbReference type="EnsemblFungi" id="CEF76218">
    <property type="protein sequence ID" value="CEF76218"/>
    <property type="gene ID" value="FGRRES_13466"/>
</dbReference>
<dbReference type="EMBL" id="HG970333">
    <property type="protein sequence ID" value="CEF76218.1"/>
    <property type="molecule type" value="Genomic_DNA"/>
</dbReference>
<reference evidence="2 3" key="1">
    <citation type="journal article" date="2007" name="Science">
        <title>The Fusarium graminearum genome reveals a link between localized polymorphism and pathogen specialization.</title>
        <authorList>
            <person name="Cuomo C.A."/>
            <person name="Gueldener U."/>
            <person name="Xu J.-R."/>
            <person name="Trail F."/>
            <person name="Turgeon B.G."/>
            <person name="Di Pietro A."/>
            <person name="Walton J.D."/>
            <person name="Ma L.-J."/>
            <person name="Baker S.E."/>
            <person name="Rep M."/>
            <person name="Adam G."/>
            <person name="Antoniw J."/>
            <person name="Baldwin T."/>
            <person name="Calvo S.E."/>
            <person name="Chang Y.-L."/>
            <person name="DeCaprio D."/>
            <person name="Gale L.R."/>
            <person name="Gnerre S."/>
            <person name="Goswami R.S."/>
            <person name="Hammond-Kosack K."/>
            <person name="Harris L.J."/>
            <person name="Hilburn K."/>
            <person name="Kennell J.C."/>
            <person name="Kroken S."/>
            <person name="Magnuson J.K."/>
            <person name="Mannhaupt G."/>
            <person name="Mauceli E.W."/>
            <person name="Mewes H.-W."/>
            <person name="Mitterbauer R."/>
            <person name="Muehlbauer G."/>
            <person name="Muensterkoetter M."/>
            <person name="Nelson D."/>
            <person name="O'Donnell K."/>
            <person name="Ouellet T."/>
            <person name="Qi W."/>
            <person name="Quesneville H."/>
            <person name="Roncero M.I.G."/>
            <person name="Seong K.-Y."/>
            <person name="Tetko I.V."/>
            <person name="Urban M."/>
            <person name="Waalwijk C."/>
            <person name="Ward T.J."/>
            <person name="Yao J."/>
            <person name="Birren B.W."/>
            <person name="Kistler H.C."/>
        </authorList>
    </citation>
    <scope>NUCLEOTIDE SEQUENCE [LARGE SCALE GENOMIC DNA]</scope>
    <source>
        <strain evidence="3">ATCC MYA-4620 / CBS 123657 / FGSC 9075 / NRRL 31084 / PH-1</strain>
        <strain evidence="2">PH-1 / ATCC MYA-4620 / FGSC 9075 / NRRL 31084</strain>
    </source>
</reference>
<dbReference type="Proteomes" id="UP000070720">
    <property type="component" value="Chromosome 2"/>
</dbReference>
<organism evidence="1 3">
    <name type="scientific">Gibberella zeae (strain ATCC MYA-4620 / CBS 123657 / FGSC 9075 / NRRL 31084 / PH-1)</name>
    <name type="common">Wheat head blight fungus</name>
    <name type="synonym">Fusarium graminearum</name>
    <dbReference type="NCBI Taxonomy" id="229533"/>
    <lineage>
        <taxon>Eukaryota</taxon>
        <taxon>Fungi</taxon>
        <taxon>Dikarya</taxon>
        <taxon>Ascomycota</taxon>
        <taxon>Pezizomycotina</taxon>
        <taxon>Sordariomycetes</taxon>
        <taxon>Hypocreomycetidae</taxon>
        <taxon>Hypocreales</taxon>
        <taxon>Nectriaceae</taxon>
        <taxon>Fusarium</taxon>
    </lineage>
</organism>
<dbReference type="HOGENOM" id="CLU_1586632_0_0_1"/>
<protein>
    <submittedName>
        <fullName evidence="1">Chromosome 2, complete genome</fullName>
    </submittedName>
</protein>
<gene>
    <name evidence="1" type="ORF">FGRAMPH1_01T08831</name>
</gene>
<evidence type="ECO:0000313" key="2">
    <source>
        <dbReference type="EnsemblFungi" id="CEF76218"/>
    </source>
</evidence>
<keyword evidence="3" id="KW-1185">Reference proteome</keyword>
<reference evidence="1 3" key="3">
    <citation type="journal article" date="2015" name="BMC Genomics">
        <title>The completed genome sequence of the pathogenic ascomycete fungus Fusarium graminearum.</title>
        <authorList>
            <person name="King R."/>
            <person name="Urban M."/>
            <person name="Hammond-Kosack M.C."/>
            <person name="Hassani-Pak K."/>
            <person name="Hammond-Kosack K.E."/>
        </authorList>
    </citation>
    <scope>NUCLEOTIDE SEQUENCE [LARGE SCALE GENOMIC DNA]</scope>
    <source>
        <strain evidence="3">ATCC MYA-4620 / CBS 123657 / FGSC 9075 / NRRL 31084 / PH-1</strain>
        <strain evidence="1">PH-1</strain>
    </source>
</reference>
<reference evidence="2" key="4">
    <citation type="submission" date="2017-01" db="UniProtKB">
        <authorList>
            <consortium name="EnsemblFungi"/>
        </authorList>
    </citation>
    <scope>IDENTIFICATION</scope>
    <source>
        <strain evidence="2">PH-1 / ATCC MYA-4620 / FGSC 9075 / NRRL 31084</strain>
    </source>
</reference>
<evidence type="ECO:0000313" key="1">
    <source>
        <dbReference type="EMBL" id="CEF76218.1"/>
    </source>
</evidence>
<sequence>MSVINDLGITISWASKKVQELQSFDAQTCALLIRVFREISRLEIWCQSMGYILDSSNGTITQDSSSDQRRFDMGNRQDLFFLQMTLSTSQGLIKIIIQLFQCIGLVDLQKVQEFSIDLAQGTGTATAIAGQDIEMGYFGQPPTYELMMGALRRKKTCMPTQTSLGKSS</sequence>
<dbReference type="AlphaFoldDB" id="I1S9D5"/>
<dbReference type="VEuPathDB" id="FungiDB:FGRAMPH1_01G08831"/>
<reference evidence="2 3" key="2">
    <citation type="journal article" date="2010" name="Nature">
        <title>Comparative genomics reveals mobile pathogenicity chromosomes in Fusarium.</title>
        <authorList>
            <person name="Ma L.J."/>
            <person name="van der Does H.C."/>
            <person name="Borkovich K.A."/>
            <person name="Coleman J.J."/>
            <person name="Daboussi M.J."/>
            <person name="Di Pietro A."/>
            <person name="Dufresne M."/>
            <person name="Freitag M."/>
            <person name="Grabherr M."/>
            <person name="Henrissat B."/>
            <person name="Houterman P.M."/>
            <person name="Kang S."/>
            <person name="Shim W.B."/>
            <person name="Woloshuk C."/>
            <person name="Xie X."/>
            <person name="Xu J.R."/>
            <person name="Antoniw J."/>
            <person name="Baker S.E."/>
            <person name="Bluhm B.H."/>
            <person name="Breakspear A."/>
            <person name="Brown D.W."/>
            <person name="Butchko R.A."/>
            <person name="Chapman S."/>
            <person name="Coulson R."/>
            <person name="Coutinho P.M."/>
            <person name="Danchin E.G."/>
            <person name="Diener A."/>
            <person name="Gale L.R."/>
            <person name="Gardiner D.M."/>
            <person name="Goff S."/>
            <person name="Hammond-Kosack K.E."/>
            <person name="Hilburn K."/>
            <person name="Hua-Van A."/>
            <person name="Jonkers W."/>
            <person name="Kazan K."/>
            <person name="Kodira C.D."/>
            <person name="Koehrsen M."/>
            <person name="Kumar L."/>
            <person name="Lee Y.H."/>
            <person name="Li L."/>
            <person name="Manners J.M."/>
            <person name="Miranda-Saavedra D."/>
            <person name="Mukherjee M."/>
            <person name="Park G."/>
            <person name="Park J."/>
            <person name="Park S.Y."/>
            <person name="Proctor R.H."/>
            <person name="Regev A."/>
            <person name="Ruiz-Roldan M.C."/>
            <person name="Sain D."/>
            <person name="Sakthikumar S."/>
            <person name="Sykes S."/>
            <person name="Schwartz D.C."/>
            <person name="Turgeon B.G."/>
            <person name="Wapinski I."/>
            <person name="Yoder O."/>
            <person name="Young S."/>
            <person name="Zeng Q."/>
            <person name="Zhou S."/>
            <person name="Galagan J."/>
            <person name="Cuomo C.A."/>
            <person name="Kistler H.C."/>
            <person name="Rep M."/>
        </authorList>
    </citation>
    <scope>GENOME REANNOTATION</scope>
    <source>
        <strain evidence="3">ATCC MYA-4620 / CBS 123657 / FGSC 9075 / NRRL 31084 / PH-1</strain>
        <strain evidence="2">PH-1 / ATCC MYA-4620 / FGSC 9075 / NRRL 31084</strain>
    </source>
</reference>
<dbReference type="KEGG" id="fgr:FGSG_13466"/>
<evidence type="ECO:0000313" key="3">
    <source>
        <dbReference type="Proteomes" id="UP000070720"/>
    </source>
</evidence>